<evidence type="ECO:0000313" key="2">
    <source>
        <dbReference type="EMBL" id="MBD1322126.1"/>
    </source>
</evidence>
<gene>
    <name evidence="2" type="ORF">IDF66_21320</name>
</gene>
<comment type="caution">
    <text evidence="2">The sequence shown here is derived from an EMBL/GenBank/DDBJ whole genome shotgun (WGS) entry which is preliminary data.</text>
</comment>
<organism evidence="2 3">
    <name type="scientific">Gordonia hankookensis</name>
    <dbReference type="NCBI Taxonomy" id="589403"/>
    <lineage>
        <taxon>Bacteria</taxon>
        <taxon>Bacillati</taxon>
        <taxon>Actinomycetota</taxon>
        <taxon>Actinomycetes</taxon>
        <taxon>Mycobacteriales</taxon>
        <taxon>Gordoniaceae</taxon>
        <taxon>Gordonia</taxon>
    </lineage>
</organism>
<dbReference type="Proteomes" id="UP000602395">
    <property type="component" value="Unassembled WGS sequence"/>
</dbReference>
<accession>A0ABR7WHR3</accession>
<evidence type="ECO:0008006" key="4">
    <source>
        <dbReference type="Google" id="ProtNLM"/>
    </source>
</evidence>
<proteinExistence type="predicted"/>
<name>A0ABR7WHR3_9ACTN</name>
<sequence length="105" mass="12092">MPVEIETAAQRVTADHIGATSRDVLYFLDKTKQRVRQDNPNAEIAWPSDRTLRRWLTPLLDAAGLTKTASHRRSESNRPHRAFQPILARHPERDLMASRLLLRIT</sequence>
<feature type="region of interest" description="Disordered" evidence="1">
    <location>
        <begin position="66"/>
        <end position="87"/>
    </location>
</feature>
<reference evidence="2 3" key="1">
    <citation type="submission" date="2020-09" db="EMBL/GenBank/DDBJ databases">
        <title>Novel species in genus Gordonia.</title>
        <authorList>
            <person name="Zhang G."/>
        </authorList>
    </citation>
    <scope>NUCLEOTIDE SEQUENCE [LARGE SCALE GENOMIC DNA]</scope>
    <source>
        <strain evidence="2 3">ON-33</strain>
    </source>
</reference>
<protein>
    <recommendedName>
        <fullName evidence="4">Integrase</fullName>
    </recommendedName>
</protein>
<evidence type="ECO:0000256" key="1">
    <source>
        <dbReference type="SAM" id="MobiDB-lite"/>
    </source>
</evidence>
<dbReference type="EMBL" id="JACWMS010000005">
    <property type="protein sequence ID" value="MBD1322126.1"/>
    <property type="molecule type" value="Genomic_DNA"/>
</dbReference>
<evidence type="ECO:0000313" key="3">
    <source>
        <dbReference type="Proteomes" id="UP000602395"/>
    </source>
</evidence>
<keyword evidence="3" id="KW-1185">Reference proteome</keyword>
<dbReference type="RefSeq" id="WP_190268517.1">
    <property type="nucleotide sequence ID" value="NZ_BAABAD010000004.1"/>
</dbReference>